<dbReference type="PANTHER" id="PTHR43861">
    <property type="entry name" value="TRANS-ACONITATE 2-METHYLTRANSFERASE-RELATED"/>
    <property type="match status" value="1"/>
</dbReference>
<dbReference type="CDD" id="cd02440">
    <property type="entry name" value="AdoMet_MTases"/>
    <property type="match status" value="1"/>
</dbReference>
<organism evidence="4 5">
    <name type="scientific">Panacibacter ginsenosidivorans</name>
    <dbReference type="NCBI Taxonomy" id="1813871"/>
    <lineage>
        <taxon>Bacteria</taxon>
        <taxon>Pseudomonadati</taxon>
        <taxon>Bacteroidota</taxon>
        <taxon>Chitinophagia</taxon>
        <taxon>Chitinophagales</taxon>
        <taxon>Chitinophagaceae</taxon>
        <taxon>Panacibacter</taxon>
    </lineage>
</organism>
<dbReference type="GO" id="GO:0032259">
    <property type="term" value="P:methylation"/>
    <property type="evidence" value="ECO:0007669"/>
    <property type="project" value="UniProtKB-KW"/>
</dbReference>
<dbReference type="AlphaFoldDB" id="A0A5B8V694"/>
<evidence type="ECO:0000256" key="2">
    <source>
        <dbReference type="ARBA" id="ARBA00022679"/>
    </source>
</evidence>
<reference evidence="4 5" key="1">
    <citation type="journal article" date="2016" name="Int. J. Syst. Evol. Microbiol.">
        <title>Panacibacter ginsenosidivorans gen. nov., sp. nov., with ginsenoside converting activity isolated from soil of a ginseng field.</title>
        <authorList>
            <person name="Siddiqi M.Z."/>
            <person name="Muhammad Shafi S."/>
            <person name="Choi K.D."/>
            <person name="Im W.T."/>
        </authorList>
    </citation>
    <scope>NUCLEOTIDE SEQUENCE [LARGE SCALE GENOMIC DNA]</scope>
    <source>
        <strain evidence="4 5">Gsoil1550</strain>
    </source>
</reference>
<dbReference type="InterPro" id="IPR029063">
    <property type="entry name" value="SAM-dependent_MTases_sf"/>
</dbReference>
<dbReference type="PANTHER" id="PTHR43861:SF1">
    <property type="entry name" value="TRANS-ACONITATE 2-METHYLTRANSFERASE"/>
    <property type="match status" value="1"/>
</dbReference>
<dbReference type="KEGG" id="pgin:FRZ67_02160"/>
<dbReference type="SUPFAM" id="SSF53335">
    <property type="entry name" value="S-adenosyl-L-methionine-dependent methyltransferases"/>
    <property type="match status" value="1"/>
</dbReference>
<dbReference type="Pfam" id="PF13649">
    <property type="entry name" value="Methyltransf_25"/>
    <property type="match status" value="1"/>
</dbReference>
<evidence type="ECO:0000256" key="1">
    <source>
        <dbReference type="ARBA" id="ARBA00022603"/>
    </source>
</evidence>
<evidence type="ECO:0000313" key="4">
    <source>
        <dbReference type="EMBL" id="QEC66166.1"/>
    </source>
</evidence>
<sequence>MQSAISNIQEQKTAEAFNKQSAVFDTIYSPNIIIQYKRKRVRDHVEKYLPANSNILELNAGTGEDAVYFASKGHHVHATDIAADMQQQLIKKVHDAGLSNVSTEICSFNNLSKLQNKGPYDLIFSNFAGLNCTGELDKVLQSFTPLLKQGGIATLVVMPDFCWWETLLALRGNFKLAFRRFNSKHGVKANVEGVSFTCWYYSPGYITKALKDGFEILSVEGLCTIVPPSYFENFPVRFPKLFMWLQKVEGRLKSLWPWKTTGDYFIISLRKK</sequence>
<keyword evidence="5" id="KW-1185">Reference proteome</keyword>
<feature type="domain" description="Methyltransferase" evidence="3">
    <location>
        <begin position="55"/>
        <end position="151"/>
    </location>
</feature>
<proteinExistence type="predicted"/>
<dbReference type="RefSeq" id="WP_147187966.1">
    <property type="nucleotide sequence ID" value="NZ_CP042435.1"/>
</dbReference>
<dbReference type="EMBL" id="CP042435">
    <property type="protein sequence ID" value="QEC66166.1"/>
    <property type="molecule type" value="Genomic_DNA"/>
</dbReference>
<evidence type="ECO:0000313" key="5">
    <source>
        <dbReference type="Proteomes" id="UP000321533"/>
    </source>
</evidence>
<dbReference type="Proteomes" id="UP000321533">
    <property type="component" value="Chromosome"/>
</dbReference>
<evidence type="ECO:0000259" key="3">
    <source>
        <dbReference type="Pfam" id="PF13649"/>
    </source>
</evidence>
<dbReference type="InterPro" id="IPR041698">
    <property type="entry name" value="Methyltransf_25"/>
</dbReference>
<accession>A0A5B8V694</accession>
<dbReference type="OrthoDB" id="529208at2"/>
<dbReference type="GO" id="GO:0008168">
    <property type="term" value="F:methyltransferase activity"/>
    <property type="evidence" value="ECO:0007669"/>
    <property type="project" value="UniProtKB-KW"/>
</dbReference>
<keyword evidence="2 4" id="KW-0808">Transferase</keyword>
<keyword evidence="1 4" id="KW-0489">Methyltransferase</keyword>
<gene>
    <name evidence="4" type="ORF">FRZ67_02160</name>
</gene>
<dbReference type="Gene3D" id="3.40.50.150">
    <property type="entry name" value="Vaccinia Virus protein VP39"/>
    <property type="match status" value="1"/>
</dbReference>
<name>A0A5B8V694_9BACT</name>
<protein>
    <submittedName>
        <fullName evidence="4">Class I SAM-dependent methyltransferase</fullName>
    </submittedName>
</protein>